<organism evidence="4 5">
    <name type="scientific">Dyella marensis</name>
    <dbReference type="NCBI Taxonomy" id="500610"/>
    <lineage>
        <taxon>Bacteria</taxon>
        <taxon>Pseudomonadati</taxon>
        <taxon>Pseudomonadota</taxon>
        <taxon>Gammaproteobacteria</taxon>
        <taxon>Lysobacterales</taxon>
        <taxon>Rhodanobacteraceae</taxon>
        <taxon>Dyella</taxon>
    </lineage>
</organism>
<dbReference type="RefSeq" id="WP_026634840.1">
    <property type="nucleotide sequence ID" value="NZ_FONH01000022.1"/>
</dbReference>
<gene>
    <name evidence="4" type="ORF">SAMN02799615_03873</name>
</gene>
<keyword evidence="5" id="KW-1185">Reference proteome</keyword>
<dbReference type="Proteomes" id="UP000199477">
    <property type="component" value="Unassembled WGS sequence"/>
</dbReference>
<dbReference type="Pfam" id="PF01494">
    <property type="entry name" value="FAD_binding_3"/>
    <property type="match status" value="1"/>
</dbReference>
<proteinExistence type="predicted"/>
<dbReference type="GO" id="GO:0071949">
    <property type="term" value="F:FAD binding"/>
    <property type="evidence" value="ECO:0007669"/>
    <property type="project" value="InterPro"/>
</dbReference>
<dbReference type="SUPFAM" id="SSF51905">
    <property type="entry name" value="FAD/NAD(P)-binding domain"/>
    <property type="match status" value="1"/>
</dbReference>
<protein>
    <submittedName>
        <fullName evidence="4">2-polyprenyl-6-methoxyphenol hydroxylase</fullName>
    </submittedName>
</protein>
<accession>A0A1I2J9G6</accession>
<dbReference type="GO" id="GO:0004497">
    <property type="term" value="F:monooxygenase activity"/>
    <property type="evidence" value="ECO:0007669"/>
    <property type="project" value="UniProtKB-KW"/>
</dbReference>
<evidence type="ECO:0000313" key="5">
    <source>
        <dbReference type="Proteomes" id="UP000199477"/>
    </source>
</evidence>
<keyword evidence="2" id="KW-0503">Monooxygenase</keyword>
<dbReference type="EMBL" id="FONH01000022">
    <property type="protein sequence ID" value="SFF50483.1"/>
    <property type="molecule type" value="Genomic_DNA"/>
</dbReference>
<evidence type="ECO:0000256" key="1">
    <source>
        <dbReference type="ARBA" id="ARBA00023002"/>
    </source>
</evidence>
<reference evidence="5" key="1">
    <citation type="submission" date="2016-10" db="EMBL/GenBank/DDBJ databases">
        <authorList>
            <person name="Varghese N."/>
            <person name="Submissions S."/>
        </authorList>
    </citation>
    <scope>NUCLEOTIDE SEQUENCE [LARGE SCALE GENOMIC DNA]</scope>
    <source>
        <strain evidence="5">UNC178MFTsu3.1</strain>
    </source>
</reference>
<dbReference type="InterPro" id="IPR002938">
    <property type="entry name" value="FAD-bd"/>
</dbReference>
<keyword evidence="1" id="KW-0560">Oxidoreductase</keyword>
<dbReference type="NCBIfam" id="NF005720">
    <property type="entry name" value="PRK07538.1"/>
    <property type="match status" value="1"/>
</dbReference>
<dbReference type="PANTHER" id="PTHR13789:SF268">
    <property type="entry name" value="5-METHYLPHENAZINE-1-CARBOXYLATE 1-MONOOXYGENASE"/>
    <property type="match status" value="1"/>
</dbReference>
<name>A0A1I2J9G6_9GAMM</name>
<evidence type="ECO:0000256" key="2">
    <source>
        <dbReference type="ARBA" id="ARBA00023033"/>
    </source>
</evidence>
<dbReference type="AlphaFoldDB" id="A0A1I2J9G6"/>
<evidence type="ECO:0000259" key="3">
    <source>
        <dbReference type="Pfam" id="PF01494"/>
    </source>
</evidence>
<dbReference type="InterPro" id="IPR036188">
    <property type="entry name" value="FAD/NAD-bd_sf"/>
</dbReference>
<evidence type="ECO:0000313" key="4">
    <source>
        <dbReference type="EMBL" id="SFF50483.1"/>
    </source>
</evidence>
<sequence>MNSSGYQPRILIAGAGIGGLACALALHANGFRNVVLLESAPAIERVGVGINVQPAAVAELSLVGLGEDFERSGIRTSAIAYLDEAGRQHRSEPRGTAAGHRFPQYSLHRGDLQAMLLYAVRDRLGPESVIGGARVIAFHDWGSGVTVRLASALSTGVEEISGDILIGADGIHSNVRRQLHPGAMDVRSGGLQMFRGVTELPSFFDGETMIVANDPSKRRLIAYPISARHARQGRALVNWVCMIPDELLPPSPSTASLEPASPREIRAQYAGWSMGAFDLQALLAGSAKVMRQTMVDRPPLPWWGQGRVTLLGDAAHLMYPVGAHGGSQAIVDGFVLAETLAASASLVDALRDYETRRQPATGNIAQANRDRDAAERSLASTAGADKAAEIERITRTYNAVAEQSSRSG</sequence>
<dbReference type="InterPro" id="IPR050493">
    <property type="entry name" value="FAD-dep_Monooxygenase_BioMet"/>
</dbReference>
<feature type="domain" description="FAD-binding" evidence="3">
    <location>
        <begin position="10"/>
        <end position="364"/>
    </location>
</feature>
<dbReference type="Gene3D" id="3.30.9.30">
    <property type="match status" value="1"/>
</dbReference>
<dbReference type="Gene3D" id="3.50.50.60">
    <property type="entry name" value="FAD/NAD(P)-binding domain"/>
    <property type="match status" value="1"/>
</dbReference>
<dbReference type="STRING" id="500610.SAMN02799615_03873"/>
<dbReference type="PRINTS" id="PR00420">
    <property type="entry name" value="RNGMNOXGNASE"/>
</dbReference>
<dbReference type="PANTHER" id="PTHR13789">
    <property type="entry name" value="MONOOXYGENASE"/>
    <property type="match status" value="1"/>
</dbReference>
<dbReference type="SUPFAM" id="SSF54373">
    <property type="entry name" value="FAD-linked reductases, C-terminal domain"/>
    <property type="match status" value="1"/>
</dbReference>